<evidence type="ECO:0000313" key="3">
    <source>
        <dbReference type="Proteomes" id="UP000003344"/>
    </source>
</evidence>
<dbReference type="InterPro" id="IPR041685">
    <property type="entry name" value="AAA_GajA/Old/RecF-like"/>
</dbReference>
<proteinExistence type="predicted"/>
<dbReference type="eggNOG" id="COG0419">
    <property type="taxonomic scope" value="Bacteria"/>
</dbReference>
<dbReference type="SUPFAM" id="SSF52540">
    <property type="entry name" value="P-loop containing nucleoside triphosphate hydrolases"/>
    <property type="match status" value="1"/>
</dbReference>
<dbReference type="EMBL" id="ACDX02000007">
    <property type="protein sequence ID" value="EFC88519.1"/>
    <property type="molecule type" value="Genomic_DNA"/>
</dbReference>
<comment type="caution">
    <text evidence="2">The sequence shown here is derived from an EMBL/GenBank/DDBJ whole genome shotgun (WGS) entry which is preliminary data.</text>
</comment>
<dbReference type="Pfam" id="PF13175">
    <property type="entry name" value="AAA_15"/>
    <property type="match status" value="1"/>
</dbReference>
<organism evidence="2 3">
    <name type="scientific">Neisseria mucosa (strain ATCC 25996 / DSM 4631 / NCTC 10774 / M26)</name>
    <dbReference type="NCBI Taxonomy" id="546266"/>
    <lineage>
        <taxon>Bacteria</taxon>
        <taxon>Pseudomonadati</taxon>
        <taxon>Pseudomonadota</taxon>
        <taxon>Betaproteobacteria</taxon>
        <taxon>Neisseriales</taxon>
        <taxon>Neisseriaceae</taxon>
        <taxon>Neisseria</taxon>
    </lineage>
</organism>
<dbReference type="InterPro" id="IPR027417">
    <property type="entry name" value="P-loop_NTPase"/>
</dbReference>
<name>D2ZWA5_NEIM2</name>
<accession>D2ZWA5</accession>
<protein>
    <recommendedName>
        <fullName evidence="1">Endonuclease GajA/Old nuclease/RecF-like AAA domain-containing protein</fullName>
    </recommendedName>
</protein>
<dbReference type="Proteomes" id="UP000003344">
    <property type="component" value="Unassembled WGS sequence"/>
</dbReference>
<dbReference type="AlphaFoldDB" id="D2ZWA5"/>
<evidence type="ECO:0000313" key="2">
    <source>
        <dbReference type="EMBL" id="EFC88519.1"/>
    </source>
</evidence>
<feature type="domain" description="Endonuclease GajA/Old nuclease/RecF-like AAA" evidence="1">
    <location>
        <begin position="2"/>
        <end position="56"/>
    </location>
</feature>
<evidence type="ECO:0000259" key="1">
    <source>
        <dbReference type="Pfam" id="PF13175"/>
    </source>
</evidence>
<sequence length="84" mass="9765">MKNLGSLEHADISLKPLTILCGKNNTGKTWLMYSIYGFLKNDLDKLNEINNIINNLKENGTFYFNLLEWIEKNRPLAKIFIPLH</sequence>
<gene>
    <name evidence="2" type="ORF">NEIMUCOT_04898</name>
</gene>
<reference evidence="2 3" key="1">
    <citation type="submission" date="2009-10" db="EMBL/GenBank/DDBJ databases">
        <authorList>
            <person name="Weinstock G."/>
            <person name="Sodergren E."/>
            <person name="Clifton S."/>
            <person name="Fulton L."/>
            <person name="Fulton B."/>
            <person name="Courtney L."/>
            <person name="Fronick C."/>
            <person name="Harrison M."/>
            <person name="Strong C."/>
            <person name="Farmer C."/>
            <person name="Delahaunty K."/>
            <person name="Markovic C."/>
            <person name="Hall O."/>
            <person name="Minx P."/>
            <person name="Tomlinson C."/>
            <person name="Mitreva M."/>
            <person name="Nelson J."/>
            <person name="Hou S."/>
            <person name="Wollam A."/>
            <person name="Pepin K.H."/>
            <person name="Johnson M."/>
            <person name="Bhonagiri V."/>
            <person name="Nash W.E."/>
            <person name="Warren W."/>
            <person name="Chinwalla A."/>
            <person name="Mardis E.R."/>
            <person name="Wilson R.K."/>
        </authorList>
    </citation>
    <scope>NUCLEOTIDE SEQUENCE [LARGE SCALE GENOMIC DNA]</scope>
    <source>
        <strain evidence="3">ATCC 25996 / DSM 4631 / NCTC 10774 / M26</strain>
    </source>
</reference>
<dbReference type="STRING" id="546266.NEIMUCOT_04898"/>